<dbReference type="PANTHER" id="PTHR11986:SF79">
    <property type="entry name" value="ACETYLORNITHINE AMINOTRANSFERASE, MITOCHONDRIAL"/>
    <property type="match status" value="1"/>
</dbReference>
<dbReference type="NCBIfam" id="TIGR00707">
    <property type="entry name" value="argD"/>
    <property type="match status" value="1"/>
</dbReference>
<dbReference type="Pfam" id="PF00202">
    <property type="entry name" value="Aminotran_3"/>
    <property type="match status" value="1"/>
</dbReference>
<organism evidence="11">
    <name type="scientific">Tetraselmis chuii</name>
    <dbReference type="NCBI Taxonomy" id="63592"/>
    <lineage>
        <taxon>Eukaryota</taxon>
        <taxon>Viridiplantae</taxon>
        <taxon>Chlorophyta</taxon>
        <taxon>core chlorophytes</taxon>
        <taxon>Chlorodendrophyceae</taxon>
        <taxon>Chlorodendrales</taxon>
        <taxon>Chlorodendraceae</taxon>
        <taxon>Tetraselmis</taxon>
    </lineage>
</organism>
<evidence type="ECO:0000313" key="11">
    <source>
        <dbReference type="EMBL" id="CAD9206472.1"/>
    </source>
</evidence>
<evidence type="ECO:0000256" key="4">
    <source>
        <dbReference type="ARBA" id="ARBA00008954"/>
    </source>
</evidence>
<gene>
    <name evidence="11" type="ORF">TCHU04912_LOCUS8708</name>
</gene>
<evidence type="ECO:0000256" key="10">
    <source>
        <dbReference type="RuleBase" id="RU003560"/>
    </source>
</evidence>
<dbReference type="InterPro" id="IPR005814">
    <property type="entry name" value="Aminotrans_3"/>
</dbReference>
<dbReference type="PANTHER" id="PTHR11986">
    <property type="entry name" value="AMINOTRANSFERASE CLASS III"/>
    <property type="match status" value="1"/>
</dbReference>
<dbReference type="SUPFAM" id="SSF53383">
    <property type="entry name" value="PLP-dependent transferases"/>
    <property type="match status" value="1"/>
</dbReference>
<dbReference type="EC" id="2.6.1.11" evidence="5"/>
<proteinExistence type="inferred from homology"/>
<dbReference type="InterPro" id="IPR049704">
    <property type="entry name" value="Aminotrans_3_PPA_site"/>
</dbReference>
<keyword evidence="7" id="KW-0028">Amino-acid biosynthesis</keyword>
<sequence>MYASSATVVAATGTAACSSPRPRSSLHNVRLTSAARPALRRHHRRAACAVLEKTDKTAQVVADENSYVLQTYGRPSDLVFTHGEGAKLFSADGREFLDFAAGIAVNSIGHGHPHWVAAVQDQATKLVHTSNLFHTEPQATLAKRLVETSFADRVFYCNSGTEANEGAIKFARKWAKKNAGVDPYDADAVGPSEVVSFHNCFHGRTMGALALTYKQQYKTPFLPLIGGAKMATYMDLDSAAAVIKKGKTAAVFVEPVQGEGGINIATKEFLQGLRDLCDEAGALLVYDEVQCGLGRTGKLWAHEHFGVEPDMMSVAKPLAGGMPIGAVLMKQHVADAMAPGDHGSTFAGAPLVCAAANATLDIIGEAGFLDSVQAKGAYLRGELAAALKDVPHVVEVRGTGLICGVELDCPAGPVTSACMDAGLIVITAGAGNVVRLVPPLIITEEDIDKCVSILSAAVKGL</sequence>
<evidence type="ECO:0000256" key="9">
    <source>
        <dbReference type="ARBA" id="ARBA00022898"/>
    </source>
</evidence>
<comment type="subcellular location">
    <subcellularLocation>
        <location evidence="2">Mitochondrion</location>
    </subcellularLocation>
</comment>
<dbReference type="InterPro" id="IPR015421">
    <property type="entry name" value="PyrdxlP-dep_Trfase_major"/>
</dbReference>
<dbReference type="AlphaFoldDB" id="A0A7S1SS08"/>
<dbReference type="PIRSF" id="PIRSF000521">
    <property type="entry name" value="Transaminase_4ab_Lys_Orn"/>
    <property type="match status" value="1"/>
</dbReference>
<evidence type="ECO:0000256" key="1">
    <source>
        <dbReference type="ARBA" id="ARBA00001933"/>
    </source>
</evidence>
<dbReference type="FunFam" id="3.40.640.10:FF:000004">
    <property type="entry name" value="Acetylornithine aminotransferase"/>
    <property type="match status" value="1"/>
</dbReference>
<evidence type="ECO:0000256" key="5">
    <source>
        <dbReference type="ARBA" id="ARBA00012919"/>
    </source>
</evidence>
<dbReference type="Gene3D" id="3.40.640.10">
    <property type="entry name" value="Type I PLP-dependent aspartate aminotransferase-like (Major domain)"/>
    <property type="match status" value="1"/>
</dbReference>
<dbReference type="Gene3D" id="3.90.1150.10">
    <property type="entry name" value="Aspartate Aminotransferase, domain 1"/>
    <property type="match status" value="1"/>
</dbReference>
<keyword evidence="6" id="KW-0032">Aminotransferase</keyword>
<dbReference type="CDD" id="cd00610">
    <property type="entry name" value="OAT_like"/>
    <property type="match status" value="1"/>
</dbReference>
<evidence type="ECO:0000256" key="6">
    <source>
        <dbReference type="ARBA" id="ARBA00022576"/>
    </source>
</evidence>
<comment type="similarity">
    <text evidence="4 10">Belongs to the class-III pyridoxal-phosphate-dependent aminotransferase family.</text>
</comment>
<reference evidence="11" key="1">
    <citation type="submission" date="2021-01" db="EMBL/GenBank/DDBJ databases">
        <authorList>
            <person name="Corre E."/>
            <person name="Pelletier E."/>
            <person name="Niang G."/>
            <person name="Scheremetjew M."/>
            <person name="Finn R."/>
            <person name="Kale V."/>
            <person name="Holt S."/>
            <person name="Cochrane G."/>
            <person name="Meng A."/>
            <person name="Brown T."/>
            <person name="Cohen L."/>
        </authorList>
    </citation>
    <scope>NUCLEOTIDE SEQUENCE</scope>
    <source>
        <strain evidence="11">PLY429</strain>
    </source>
</reference>
<protein>
    <recommendedName>
        <fullName evidence="5">acetylornithine transaminase</fullName>
        <ecNumber evidence="5">2.6.1.11</ecNumber>
    </recommendedName>
</protein>
<keyword evidence="9 10" id="KW-0663">Pyridoxal phosphate</keyword>
<dbReference type="InterPro" id="IPR004636">
    <property type="entry name" value="AcOrn/SuccOrn_fam"/>
</dbReference>
<dbReference type="GO" id="GO:0009570">
    <property type="term" value="C:chloroplast stroma"/>
    <property type="evidence" value="ECO:0007669"/>
    <property type="project" value="TreeGrafter"/>
</dbReference>
<dbReference type="GO" id="GO:0005739">
    <property type="term" value="C:mitochondrion"/>
    <property type="evidence" value="ECO:0007669"/>
    <property type="project" value="UniProtKB-SubCell"/>
</dbReference>
<dbReference type="InterPro" id="IPR050103">
    <property type="entry name" value="Class-III_PLP-dep_AT"/>
</dbReference>
<dbReference type="UniPathway" id="UPA00068">
    <property type="reaction ID" value="UER00109"/>
</dbReference>
<dbReference type="GO" id="GO:0030170">
    <property type="term" value="F:pyridoxal phosphate binding"/>
    <property type="evidence" value="ECO:0007669"/>
    <property type="project" value="InterPro"/>
</dbReference>
<evidence type="ECO:0000256" key="7">
    <source>
        <dbReference type="ARBA" id="ARBA00022605"/>
    </source>
</evidence>
<dbReference type="PROSITE" id="PS00600">
    <property type="entry name" value="AA_TRANSFER_CLASS_3"/>
    <property type="match status" value="1"/>
</dbReference>
<dbReference type="NCBIfam" id="NF002325">
    <property type="entry name" value="PRK01278.1"/>
    <property type="match status" value="1"/>
</dbReference>
<dbReference type="HAMAP" id="MF_01107">
    <property type="entry name" value="ArgD_aminotrans_3"/>
    <property type="match status" value="1"/>
</dbReference>
<dbReference type="InterPro" id="IPR015424">
    <property type="entry name" value="PyrdxlP-dep_Trfase"/>
</dbReference>
<evidence type="ECO:0000256" key="2">
    <source>
        <dbReference type="ARBA" id="ARBA00004173"/>
    </source>
</evidence>
<evidence type="ECO:0000256" key="3">
    <source>
        <dbReference type="ARBA" id="ARBA00005024"/>
    </source>
</evidence>
<name>A0A7S1SS08_9CHLO</name>
<dbReference type="InterPro" id="IPR015422">
    <property type="entry name" value="PyrdxlP-dep_Trfase_small"/>
</dbReference>
<accession>A0A7S1SS08</accession>
<dbReference type="GO" id="GO:0003992">
    <property type="term" value="F:N2-acetyl-L-ornithine:2-oxoglutarate 5-aminotransferase activity"/>
    <property type="evidence" value="ECO:0007669"/>
    <property type="project" value="UniProtKB-EC"/>
</dbReference>
<dbReference type="GO" id="GO:0042802">
    <property type="term" value="F:identical protein binding"/>
    <property type="evidence" value="ECO:0007669"/>
    <property type="project" value="TreeGrafter"/>
</dbReference>
<evidence type="ECO:0000256" key="8">
    <source>
        <dbReference type="ARBA" id="ARBA00022679"/>
    </source>
</evidence>
<dbReference type="GO" id="GO:0006526">
    <property type="term" value="P:L-arginine biosynthetic process"/>
    <property type="evidence" value="ECO:0007669"/>
    <property type="project" value="UniProtKB-UniPathway"/>
</dbReference>
<dbReference type="EMBL" id="HBGG01016953">
    <property type="protein sequence ID" value="CAD9206472.1"/>
    <property type="molecule type" value="Transcribed_RNA"/>
</dbReference>
<keyword evidence="8" id="KW-0808">Transferase</keyword>
<comment type="cofactor">
    <cofactor evidence="1">
        <name>pyridoxal 5'-phosphate</name>
        <dbReference type="ChEBI" id="CHEBI:597326"/>
    </cofactor>
</comment>
<comment type="pathway">
    <text evidence="3">Amino-acid biosynthesis; L-arginine biosynthesis; N(2)-acetyl-L-ornithine from L-glutamate: step 4/4.</text>
</comment>